<evidence type="ECO:0000256" key="5">
    <source>
        <dbReference type="SAM" id="SignalP"/>
    </source>
</evidence>
<dbReference type="PROSITE" id="PS51257">
    <property type="entry name" value="PROKAR_LIPOPROTEIN"/>
    <property type="match status" value="1"/>
</dbReference>
<evidence type="ECO:0000256" key="2">
    <source>
        <dbReference type="ARBA" id="ARBA00011901"/>
    </source>
</evidence>
<dbReference type="InterPro" id="IPR036505">
    <property type="entry name" value="Amidase/PGRP_sf"/>
</dbReference>
<dbReference type="SUPFAM" id="SSF55846">
    <property type="entry name" value="N-acetylmuramoyl-L-alanine amidase-like"/>
    <property type="match status" value="1"/>
</dbReference>
<comment type="catalytic activity">
    <reaction evidence="1">
        <text>Hydrolyzes the link between N-acetylmuramoyl residues and L-amino acid residues in certain cell-wall glycopeptides.</text>
        <dbReference type="EC" id="3.5.1.28"/>
    </reaction>
</comment>
<dbReference type="GO" id="GO:0071555">
    <property type="term" value="P:cell wall organization"/>
    <property type="evidence" value="ECO:0007669"/>
    <property type="project" value="UniProtKB-KW"/>
</dbReference>
<proteinExistence type="predicted"/>
<dbReference type="AlphaFoldDB" id="A0A3A3FW44"/>
<comment type="caution">
    <text evidence="7">The sequence shown here is derived from an EMBL/GenBank/DDBJ whole genome shotgun (WGS) entry which is preliminary data.</text>
</comment>
<evidence type="ECO:0000256" key="1">
    <source>
        <dbReference type="ARBA" id="ARBA00001561"/>
    </source>
</evidence>
<feature type="domain" description="N-acetylmuramoyl-L-alanine amidase" evidence="6">
    <location>
        <begin position="33"/>
        <end position="164"/>
    </location>
</feature>
<feature type="chain" id="PRO_5017258098" description="N-acetylmuramoyl-L-alanine amidase" evidence="5">
    <location>
        <begin position="21"/>
        <end position="247"/>
    </location>
</feature>
<keyword evidence="8" id="KW-1185">Reference proteome</keyword>
<accession>A0A3A3FW44</accession>
<protein>
    <recommendedName>
        <fullName evidence="2">N-acetylmuramoyl-L-alanine amidase</fullName>
        <ecNumber evidence="2">3.5.1.28</ecNumber>
    </recommendedName>
</protein>
<evidence type="ECO:0000313" key="8">
    <source>
        <dbReference type="Proteomes" id="UP000266327"/>
    </source>
</evidence>
<dbReference type="EC" id="3.5.1.28" evidence="2"/>
<dbReference type="Gene3D" id="3.40.80.10">
    <property type="entry name" value="Peptidoglycan recognition protein-like"/>
    <property type="match status" value="1"/>
</dbReference>
<organism evidence="7 8">
    <name type="scientific">Noviherbaspirillum sedimenti</name>
    <dbReference type="NCBI Taxonomy" id="2320865"/>
    <lineage>
        <taxon>Bacteria</taxon>
        <taxon>Pseudomonadati</taxon>
        <taxon>Pseudomonadota</taxon>
        <taxon>Betaproteobacteria</taxon>
        <taxon>Burkholderiales</taxon>
        <taxon>Oxalobacteraceae</taxon>
        <taxon>Noviherbaspirillum</taxon>
    </lineage>
</organism>
<dbReference type="GO" id="GO:0019867">
    <property type="term" value="C:outer membrane"/>
    <property type="evidence" value="ECO:0007669"/>
    <property type="project" value="TreeGrafter"/>
</dbReference>
<keyword evidence="4" id="KW-0961">Cell wall biogenesis/degradation</keyword>
<dbReference type="GO" id="GO:0008745">
    <property type="term" value="F:N-acetylmuramoyl-L-alanine amidase activity"/>
    <property type="evidence" value="ECO:0007669"/>
    <property type="project" value="UniProtKB-EC"/>
</dbReference>
<dbReference type="InterPro" id="IPR051206">
    <property type="entry name" value="NAMLAA_amidase_2"/>
</dbReference>
<dbReference type="CDD" id="cd06583">
    <property type="entry name" value="PGRP"/>
    <property type="match status" value="1"/>
</dbReference>
<evidence type="ECO:0000256" key="4">
    <source>
        <dbReference type="ARBA" id="ARBA00023316"/>
    </source>
</evidence>
<name>A0A3A3FW44_9BURK</name>
<dbReference type="PANTHER" id="PTHR30417:SF1">
    <property type="entry name" value="N-ACETYLMURAMOYL-L-ALANINE AMIDASE AMID"/>
    <property type="match status" value="1"/>
</dbReference>
<keyword evidence="5" id="KW-0732">Signal</keyword>
<dbReference type="Pfam" id="PF01510">
    <property type="entry name" value="Amidase_2"/>
    <property type="match status" value="1"/>
</dbReference>
<evidence type="ECO:0000256" key="3">
    <source>
        <dbReference type="ARBA" id="ARBA00022801"/>
    </source>
</evidence>
<dbReference type="InterPro" id="IPR002502">
    <property type="entry name" value="Amidase_domain"/>
</dbReference>
<evidence type="ECO:0000313" key="7">
    <source>
        <dbReference type="EMBL" id="RJG00423.1"/>
    </source>
</evidence>
<dbReference type="OrthoDB" id="9794842at2"/>
<dbReference type="SMART" id="SM00644">
    <property type="entry name" value="Ami_2"/>
    <property type="match status" value="1"/>
</dbReference>
<feature type="signal peptide" evidence="5">
    <location>
        <begin position="1"/>
        <end position="20"/>
    </location>
</feature>
<dbReference type="GO" id="GO:0009254">
    <property type="term" value="P:peptidoglycan turnover"/>
    <property type="evidence" value="ECO:0007669"/>
    <property type="project" value="TreeGrafter"/>
</dbReference>
<dbReference type="PANTHER" id="PTHR30417">
    <property type="entry name" value="N-ACETYLMURAMOYL-L-ALANINE AMIDASE AMID"/>
    <property type="match status" value="1"/>
</dbReference>
<dbReference type="RefSeq" id="WP_119783877.1">
    <property type="nucleotide sequence ID" value="NZ_QYUQ01000002.1"/>
</dbReference>
<reference evidence="8" key="1">
    <citation type="submission" date="2018-09" db="EMBL/GenBank/DDBJ databases">
        <authorList>
            <person name="Zhu H."/>
        </authorList>
    </citation>
    <scope>NUCLEOTIDE SEQUENCE [LARGE SCALE GENOMIC DNA]</scope>
    <source>
        <strain evidence="8">K1S02-23</strain>
    </source>
</reference>
<gene>
    <name evidence="7" type="ORF">D3878_01565</name>
</gene>
<dbReference type="GO" id="GO:0009253">
    <property type="term" value="P:peptidoglycan catabolic process"/>
    <property type="evidence" value="ECO:0007669"/>
    <property type="project" value="InterPro"/>
</dbReference>
<keyword evidence="3" id="KW-0378">Hydrolase</keyword>
<dbReference type="Proteomes" id="UP000266327">
    <property type="component" value="Unassembled WGS sequence"/>
</dbReference>
<evidence type="ECO:0000259" key="6">
    <source>
        <dbReference type="SMART" id="SM00644"/>
    </source>
</evidence>
<sequence length="247" mass="26727">MNLPRLALLAAIALTLVACAPLRPHTTLPVTLVASPNFDQRRPNLVIIHHTSSDTLERALDALTSPARKVSAHYLIGRDGKIFQLVEESARAWHAGKSWWGGQTDLNSASLGIELDNNGSEPFADAQIAALLALLADIRQRYNIPAANFIGHADVAPTRKADPSALFPWQMLARQGFGLWCNAPLPPAPPGFDLPRALTAIGYDPAAPEAARHAFRLHFIRSDLAPSEDEEKALAHCLLQAKALPSQ</sequence>
<dbReference type="EMBL" id="QYUQ01000002">
    <property type="protein sequence ID" value="RJG00423.1"/>
    <property type="molecule type" value="Genomic_DNA"/>
</dbReference>